<feature type="region of interest" description="Disordered" evidence="3">
    <location>
        <begin position="942"/>
        <end position="1014"/>
    </location>
</feature>
<evidence type="ECO:0000313" key="5">
    <source>
        <dbReference type="EMBL" id="KAK4750734.1"/>
    </source>
</evidence>
<feature type="region of interest" description="Disordered" evidence="3">
    <location>
        <begin position="1046"/>
        <end position="1074"/>
    </location>
</feature>
<feature type="region of interest" description="Disordered" evidence="3">
    <location>
        <begin position="284"/>
        <end position="325"/>
    </location>
</feature>
<dbReference type="InterPro" id="IPR001394">
    <property type="entry name" value="Peptidase_C19_UCH"/>
</dbReference>
<keyword evidence="6" id="KW-1185">Reference proteome</keyword>
<feature type="compositionally biased region" description="Basic and acidic residues" evidence="3">
    <location>
        <begin position="973"/>
        <end position="983"/>
    </location>
</feature>
<evidence type="ECO:0000256" key="2">
    <source>
        <dbReference type="ARBA" id="ARBA00022801"/>
    </source>
</evidence>
<feature type="compositionally biased region" description="Basic and acidic residues" evidence="3">
    <location>
        <begin position="995"/>
        <end position="1014"/>
    </location>
</feature>
<dbReference type="Pfam" id="PF04780">
    <property type="entry name" value="DUF629"/>
    <property type="match status" value="1"/>
</dbReference>
<dbReference type="Gene3D" id="3.90.70.10">
    <property type="entry name" value="Cysteine proteinases"/>
    <property type="match status" value="1"/>
</dbReference>
<feature type="compositionally biased region" description="Basic and acidic residues" evidence="3">
    <location>
        <begin position="949"/>
        <end position="958"/>
    </location>
</feature>
<gene>
    <name evidence="5" type="ORF">SAY87_004216</name>
</gene>
<dbReference type="Pfam" id="PF04781">
    <property type="entry name" value="DUF627"/>
    <property type="match status" value="1"/>
</dbReference>
<proteinExistence type="predicted"/>
<sequence>MGHKKRNVAPPRPKQSLSPVASPAADVSVHVEAEPSPAPIATKVDALVESVSSSCPSVKLECERALTSLRRGNHTKALRLMKESCCRYENTPHAALIHRVQGTVCVKVASIIDDPNAKHRHLKNAIESARRAVELSPNSVEFAHFYANLLFEVASEAKEYEEVVMECERALSIENPIDPAKESLQEVRLQRLMSPEARINNVQGELRNLIQKCNFASISTWMKNLGGDEKFRLIPIRRATEDPMELRLVQARRPNEIKKATKTPEERRKEIEVRVAAARLLQQQKSEAADSSNDSSEKGLELSGSGPRSSNDRRKHGKKVVSPMERKDSAVRSYWSSLSNDKKKEWLTISVSDINAHFLFLKEVFASEVISEAVGYVEANKTWSLWVCSQCREKFSDAESHLQHVMQGHLANILPKIEMSLPRSIDDEWVEMIHNCSWKPVDVPAMIRILGNQQNYQDFDAVGLSSLRQRSHGFADASCAWDSSIENDDTGNNFSNGLTAAEINDFDKETVLDSSRHNGNHVPLADCPPDKWPLCDDTERAKLLDKIRTLFEALIGHKCLSDYHLSKVLQFTMEELQGLSSCPHLLSHEVKHTPICVCFLEASQLKKIMKFLQDVSSSCGLGRFPEKNTSLVQMGDITNQCKEIDQKVILTEEGSSIILDETLFGNISKGESEEDDLLHWIYSVQSSEKELLESWVHRREEKLQQHSETFQLLEKELFSLQTLCDRKSELVGHRESLHFEEELCVEEGKREENNGEMSQRKYAGVLIKQKEELLGYGNDDTFGSSNYQAVAVKSILREEGSLNVNQFGDEDAYTSPPSYLPGLESGENHDMEPTKYLHQVNGCLEIAMHKQKDASSFEVFDSSVMQISRIDACMMKTIMTLQQLECKMDTFTVLDYRWILVPLIKLYMKTRIEDLAEKDAIKKSDAAREAFLAELALDSSKGVRGGTDNTKHGIDKAKDKKRHKEHKKTKASRFSEHHSHSPETNEPDSFTVSSDGDHPDSKELTAVHADELKEQEEEIRRMELEAEERKLEETLEYQRRIENEAKERQLAEQQKNRTQTQRRRSTEGFPNSICEPLVDDHEEVKWLKRSIQRDDNPHDVLPIAPLKSRSPPIFDTQKAKTIDHIEDKRGVNGDGVPSNGIIYSEQRTGRRGRRQRNSAKMIEEKDRSSFSSGKENLGVCSLEGSSYDNTREDVNNLMGDHDLRTSRKFHLKEEDEERFQADLKKAVRQSLDACQAHKLPSLSSAVQKKHGTANGGGCTPNKSSCASEDGSDMLGPGLQNEVGEYNCFLNVIIQSLWHLRRFRDEFLKRSSSDHVHVGDPCVICALYEVFHALNFATADSRREAVAPTSLRMALSNLYPESNFFQKGQMNDASEVLGVIFDCLHRSFVQLSNVSDNESVESNTVGTWDCKDIKACLVHSLFGMNIFERMNCYNCSLESRHLKYTSFFHNINASSLRTAKEMSAESSFDDLLDLVERNHQLACDPDGGGCGKLNHIHHFLSSTPHVFTTVLGWRKARESPDDIAATLAALSTEIDMSILYRGLDPKHIYSLVSVVCYYGRHYHCFAYSHDHDRWIMYDDANVKVIGGWADVLAICEKGHLQPQVLFFEAVSPRHAA</sequence>
<dbReference type="GO" id="GO:0016579">
    <property type="term" value="P:protein deubiquitination"/>
    <property type="evidence" value="ECO:0007669"/>
    <property type="project" value="InterPro"/>
</dbReference>
<reference evidence="5 6" key="1">
    <citation type="journal article" date="2023" name="Hortic Res">
        <title>Pangenome of water caltrop reveals structural variations and asymmetric subgenome divergence after allopolyploidization.</title>
        <authorList>
            <person name="Zhang X."/>
            <person name="Chen Y."/>
            <person name="Wang L."/>
            <person name="Yuan Y."/>
            <person name="Fang M."/>
            <person name="Shi L."/>
            <person name="Lu R."/>
            <person name="Comes H.P."/>
            <person name="Ma Y."/>
            <person name="Chen Y."/>
            <person name="Huang G."/>
            <person name="Zhou Y."/>
            <person name="Zheng Z."/>
            <person name="Qiu Y."/>
        </authorList>
    </citation>
    <scope>NUCLEOTIDE SEQUENCE [LARGE SCALE GENOMIC DNA]</scope>
    <source>
        <tissue evidence="5">Roots</tissue>
    </source>
</reference>
<protein>
    <recommendedName>
        <fullName evidence="4">USP domain-containing protein</fullName>
    </recommendedName>
</protein>
<dbReference type="EMBL" id="JAXIOK010000017">
    <property type="protein sequence ID" value="KAK4750734.1"/>
    <property type="molecule type" value="Genomic_DNA"/>
</dbReference>
<dbReference type="PANTHER" id="PTHR22975:SF9">
    <property type="entry name" value="ECHINUS SPLICE FORM 3"/>
    <property type="match status" value="1"/>
</dbReference>
<dbReference type="PROSITE" id="PS00028">
    <property type="entry name" value="ZINC_FINGER_C2H2_1"/>
    <property type="match status" value="1"/>
</dbReference>
<feature type="compositionally biased region" description="Basic residues" evidence="3">
    <location>
        <begin position="959"/>
        <end position="971"/>
    </location>
</feature>
<evidence type="ECO:0000313" key="6">
    <source>
        <dbReference type="Proteomes" id="UP001345219"/>
    </source>
</evidence>
<keyword evidence="2" id="KW-0378">Hydrolase</keyword>
<dbReference type="InterPro" id="IPR052398">
    <property type="entry name" value="Ubiquitin_hydrolase_53/54"/>
</dbReference>
<name>A0AAN7JNM3_9MYRT</name>
<organism evidence="5 6">
    <name type="scientific">Trapa incisa</name>
    <dbReference type="NCBI Taxonomy" id="236973"/>
    <lineage>
        <taxon>Eukaryota</taxon>
        <taxon>Viridiplantae</taxon>
        <taxon>Streptophyta</taxon>
        <taxon>Embryophyta</taxon>
        <taxon>Tracheophyta</taxon>
        <taxon>Spermatophyta</taxon>
        <taxon>Magnoliopsida</taxon>
        <taxon>eudicotyledons</taxon>
        <taxon>Gunneridae</taxon>
        <taxon>Pentapetalae</taxon>
        <taxon>rosids</taxon>
        <taxon>malvids</taxon>
        <taxon>Myrtales</taxon>
        <taxon>Lythraceae</taxon>
        <taxon>Trapa</taxon>
    </lineage>
</organism>
<dbReference type="CDD" id="cd02257">
    <property type="entry name" value="Peptidase_C19"/>
    <property type="match status" value="1"/>
</dbReference>
<dbReference type="InterPro" id="IPR006866">
    <property type="entry name" value="DUF627_N"/>
</dbReference>
<dbReference type="Gene3D" id="1.25.40.10">
    <property type="entry name" value="Tetratricopeptide repeat domain"/>
    <property type="match status" value="1"/>
</dbReference>
<comment type="caution">
    <text evidence="5">The sequence shown here is derived from an EMBL/GenBank/DDBJ whole genome shotgun (WGS) entry which is preliminary data.</text>
</comment>
<feature type="region of interest" description="Disordered" evidence="3">
    <location>
        <begin position="1245"/>
        <end position="1266"/>
    </location>
</feature>
<dbReference type="GO" id="GO:0004843">
    <property type="term" value="F:cysteine-type deubiquitinase activity"/>
    <property type="evidence" value="ECO:0007669"/>
    <property type="project" value="InterPro"/>
</dbReference>
<dbReference type="CDD" id="cd22249">
    <property type="entry name" value="UDM1_RNF168_RNF169-like"/>
    <property type="match status" value="1"/>
</dbReference>
<keyword evidence="1" id="KW-0833">Ubl conjugation pathway</keyword>
<feature type="region of interest" description="Disordered" evidence="3">
    <location>
        <begin position="1"/>
        <end position="27"/>
    </location>
</feature>
<feature type="region of interest" description="Disordered" evidence="3">
    <location>
        <begin position="1147"/>
        <end position="1183"/>
    </location>
</feature>
<dbReference type="InterPro" id="IPR011990">
    <property type="entry name" value="TPR-like_helical_dom_sf"/>
</dbReference>
<dbReference type="InterPro" id="IPR006865">
    <property type="entry name" value="DUF629"/>
</dbReference>
<evidence type="ECO:0000256" key="3">
    <source>
        <dbReference type="SAM" id="MobiDB-lite"/>
    </source>
</evidence>
<feature type="compositionally biased region" description="Low complexity" evidence="3">
    <location>
        <begin position="285"/>
        <end position="294"/>
    </location>
</feature>
<accession>A0AAN7JNM3</accession>
<evidence type="ECO:0000259" key="4">
    <source>
        <dbReference type="PROSITE" id="PS50235"/>
    </source>
</evidence>
<dbReference type="InterPro" id="IPR038765">
    <property type="entry name" value="Papain-like_cys_pep_sf"/>
</dbReference>
<dbReference type="Proteomes" id="UP001345219">
    <property type="component" value="Chromosome 4"/>
</dbReference>
<feature type="compositionally biased region" description="Polar residues" evidence="3">
    <location>
        <begin position="984"/>
        <end position="994"/>
    </location>
</feature>
<dbReference type="SUPFAM" id="SSF54001">
    <property type="entry name" value="Cysteine proteinases"/>
    <property type="match status" value="1"/>
</dbReference>
<dbReference type="PANTHER" id="PTHR22975">
    <property type="entry name" value="UBIQUITIN SPECIFIC PROTEINASE"/>
    <property type="match status" value="1"/>
</dbReference>
<feature type="domain" description="USP" evidence="4">
    <location>
        <begin position="1276"/>
        <end position="1609"/>
    </location>
</feature>
<dbReference type="Pfam" id="PF00443">
    <property type="entry name" value="UCH"/>
    <property type="match status" value="1"/>
</dbReference>
<evidence type="ECO:0000256" key="1">
    <source>
        <dbReference type="ARBA" id="ARBA00022786"/>
    </source>
</evidence>
<dbReference type="InterPro" id="IPR028889">
    <property type="entry name" value="USP"/>
</dbReference>
<dbReference type="PROSITE" id="PS50235">
    <property type="entry name" value="USP_3"/>
    <property type="match status" value="1"/>
</dbReference>
<dbReference type="InterPro" id="IPR013087">
    <property type="entry name" value="Znf_C2H2_type"/>
</dbReference>